<feature type="domain" description="PucR C-terminal helix-turn-helix" evidence="3">
    <location>
        <begin position="334"/>
        <end position="386"/>
    </location>
</feature>
<dbReference type="RefSeq" id="WP_101871328.1">
    <property type="nucleotide sequence ID" value="NZ_CACRUK010000023.1"/>
</dbReference>
<sequence>MITCRDINNLRLDGVELLTGEAGLERMVSWTYIVQTKPYKDHMNPGNFALLVVDFLRYSIEDAYTAMLELNELGISGLAISVEEDKEAIPQQMIEKAKELKLSLFYIRWEGATFVDIAQSIGELILETEVDNKRTGDYLYNLLFGYEVNDKYIEKISAQFGLTFDRPYRVGVIVIDRKYGMNLEQDEHTYVYYTDCLNREVLHMKKKPMYMRFLNKFVLLFEAKENKETEHQIEQILRELDSRTPFAGVIHSTCILGAAYTKPADFGISYQEAKNLIPKKDMLPNPTNKKVLSASSMGIYKYMFNSGNQQEILNYCNEKLKNLEMYDNANGSFLIDTLVNYYMCGFNVGKTAEMMYVHRNSLQYRLKKIEEILEINLDDSMEYLDLVNCILVKRLMFH</sequence>
<dbReference type="Pfam" id="PF07905">
    <property type="entry name" value="PucR"/>
    <property type="match status" value="1"/>
</dbReference>
<evidence type="ECO:0000259" key="2">
    <source>
        <dbReference type="Pfam" id="PF07905"/>
    </source>
</evidence>
<dbReference type="EMBL" id="NIHS01000033">
    <property type="protein sequence ID" value="PLT70716.1"/>
    <property type="molecule type" value="Genomic_DNA"/>
</dbReference>
<feature type="domain" description="CdaR GGDEF-like" evidence="4">
    <location>
        <begin position="152"/>
        <end position="274"/>
    </location>
</feature>
<proteinExistence type="inferred from homology"/>
<dbReference type="Proteomes" id="UP000234840">
    <property type="component" value="Unassembled WGS sequence"/>
</dbReference>
<dbReference type="Proteomes" id="UP000234891">
    <property type="component" value="Unassembled WGS sequence"/>
</dbReference>
<protein>
    <submittedName>
        <fullName evidence="6">Transcriptional regulator</fullName>
    </submittedName>
</protein>
<dbReference type="Proteomes" id="UP000234849">
    <property type="component" value="Unassembled WGS sequence"/>
</dbReference>
<evidence type="ECO:0000313" key="7">
    <source>
        <dbReference type="EMBL" id="PLT85061.1"/>
    </source>
</evidence>
<dbReference type="AlphaFoldDB" id="A0A2N5P6E5"/>
<reference evidence="8 9" key="1">
    <citation type="journal article" date="2017" name="Genome Med.">
        <title>A novel Ruminococcus gnavus clade enriched in inflammatory bowel disease patients.</title>
        <authorList>
            <person name="Hall A.B."/>
            <person name="Yassour M."/>
            <person name="Sauk J."/>
            <person name="Garner A."/>
            <person name="Jiang X."/>
            <person name="Arthur T."/>
            <person name="Lagoudas G.K."/>
            <person name="Vatanen T."/>
            <person name="Fornelos N."/>
            <person name="Wilson R."/>
            <person name="Bertha M."/>
            <person name="Cohen M."/>
            <person name="Garber J."/>
            <person name="Khalili H."/>
            <person name="Gevers D."/>
            <person name="Ananthakrishnan A.N."/>
            <person name="Kugathasan S."/>
            <person name="Lander E.S."/>
            <person name="Blainey P."/>
            <person name="Vlamakis H."/>
            <person name="Xavier R.J."/>
            <person name="Huttenhower C."/>
        </authorList>
    </citation>
    <scope>NUCLEOTIDE SEQUENCE [LARGE SCALE GENOMIC DNA]</scope>
    <source>
        <strain evidence="5 9">RJX1118</strain>
        <strain evidence="6 10">RJX1124</strain>
        <strain evidence="7 8">RJX1128</strain>
    </source>
</reference>
<dbReference type="InterPro" id="IPR041522">
    <property type="entry name" value="CdaR_GGDEF"/>
</dbReference>
<comment type="caution">
    <text evidence="6">The sequence shown here is derived from an EMBL/GenBank/DDBJ whole genome shotgun (WGS) entry which is preliminary data.</text>
</comment>
<evidence type="ECO:0000313" key="9">
    <source>
        <dbReference type="Proteomes" id="UP000234849"/>
    </source>
</evidence>
<evidence type="ECO:0000259" key="4">
    <source>
        <dbReference type="Pfam" id="PF17853"/>
    </source>
</evidence>
<name>A0A2N5P6E5_MEDGN</name>
<comment type="similarity">
    <text evidence="1">Belongs to the CdaR family.</text>
</comment>
<dbReference type="InterPro" id="IPR051448">
    <property type="entry name" value="CdaR-like_regulators"/>
</dbReference>
<evidence type="ECO:0000313" key="6">
    <source>
        <dbReference type="EMBL" id="PLT70716.1"/>
    </source>
</evidence>
<dbReference type="Gene3D" id="1.10.10.2840">
    <property type="entry name" value="PucR C-terminal helix-turn-helix domain"/>
    <property type="match status" value="1"/>
</dbReference>
<dbReference type="EMBL" id="NIHM01000019">
    <property type="protein sequence ID" value="PLT53398.1"/>
    <property type="molecule type" value="Genomic_DNA"/>
</dbReference>
<gene>
    <name evidence="5" type="ORF">CDL18_12365</name>
    <name evidence="7" type="ORF">CDL20_10350</name>
    <name evidence="6" type="ORF">CDL26_14045</name>
</gene>
<dbReference type="InterPro" id="IPR025736">
    <property type="entry name" value="PucR_C-HTH_dom"/>
</dbReference>
<dbReference type="Pfam" id="PF17853">
    <property type="entry name" value="GGDEF_2"/>
    <property type="match status" value="1"/>
</dbReference>
<dbReference type="InterPro" id="IPR012914">
    <property type="entry name" value="PucR_dom"/>
</dbReference>
<organism evidence="6 10">
    <name type="scientific">Mediterraneibacter gnavus</name>
    <name type="common">Ruminococcus gnavus</name>
    <dbReference type="NCBI Taxonomy" id="33038"/>
    <lineage>
        <taxon>Bacteria</taxon>
        <taxon>Bacillati</taxon>
        <taxon>Bacillota</taxon>
        <taxon>Clostridia</taxon>
        <taxon>Lachnospirales</taxon>
        <taxon>Lachnospiraceae</taxon>
        <taxon>Mediterraneibacter</taxon>
    </lineage>
</organism>
<evidence type="ECO:0000313" key="10">
    <source>
        <dbReference type="Proteomes" id="UP000234891"/>
    </source>
</evidence>
<dbReference type="Pfam" id="PF13556">
    <property type="entry name" value="HTH_30"/>
    <property type="match status" value="1"/>
</dbReference>
<dbReference type="InterPro" id="IPR042070">
    <property type="entry name" value="PucR_C-HTH_sf"/>
</dbReference>
<evidence type="ECO:0000256" key="1">
    <source>
        <dbReference type="ARBA" id="ARBA00006754"/>
    </source>
</evidence>
<evidence type="ECO:0000259" key="3">
    <source>
        <dbReference type="Pfam" id="PF13556"/>
    </source>
</evidence>
<dbReference type="EMBL" id="NIHW01000026">
    <property type="protein sequence ID" value="PLT85061.1"/>
    <property type="molecule type" value="Genomic_DNA"/>
</dbReference>
<dbReference type="PANTHER" id="PTHR33744:SF1">
    <property type="entry name" value="DNA-BINDING TRANSCRIPTIONAL ACTIVATOR ADER"/>
    <property type="match status" value="1"/>
</dbReference>
<accession>A0A2N5P6E5</accession>
<feature type="domain" description="Purine catabolism PurC-like" evidence="2">
    <location>
        <begin position="12"/>
        <end position="125"/>
    </location>
</feature>
<evidence type="ECO:0000313" key="5">
    <source>
        <dbReference type="EMBL" id="PLT53398.1"/>
    </source>
</evidence>
<evidence type="ECO:0000313" key="8">
    <source>
        <dbReference type="Proteomes" id="UP000234840"/>
    </source>
</evidence>
<dbReference type="PANTHER" id="PTHR33744">
    <property type="entry name" value="CARBOHYDRATE DIACID REGULATOR"/>
    <property type="match status" value="1"/>
</dbReference>